<dbReference type="SUPFAM" id="SSF56112">
    <property type="entry name" value="Protein kinase-like (PK-like)"/>
    <property type="match status" value="1"/>
</dbReference>
<dbReference type="InterPro" id="IPR051180">
    <property type="entry name" value="IKK"/>
</dbReference>
<keyword evidence="11" id="KW-1185">Reference proteome</keyword>
<dbReference type="EnsemblMetazoa" id="LLOJ000102-RA">
    <property type="protein sequence ID" value="LLOJ000102-PA"/>
    <property type="gene ID" value="LLOJ000102"/>
</dbReference>
<evidence type="ECO:0000259" key="9">
    <source>
        <dbReference type="PROSITE" id="PS50011"/>
    </source>
</evidence>
<dbReference type="Gene3D" id="3.10.20.90">
    <property type="entry name" value="Phosphatidylinositol 3-kinase Catalytic Subunit, Chain A, domain 1"/>
    <property type="match status" value="1"/>
</dbReference>
<evidence type="ECO:0000256" key="1">
    <source>
        <dbReference type="ARBA" id="ARBA00004496"/>
    </source>
</evidence>
<keyword evidence="7" id="KW-0067">ATP-binding</keyword>
<evidence type="ECO:0000313" key="11">
    <source>
        <dbReference type="Proteomes" id="UP000092461"/>
    </source>
</evidence>
<dbReference type="GO" id="GO:0008384">
    <property type="term" value="F:IkappaB kinase activity"/>
    <property type="evidence" value="ECO:0007669"/>
    <property type="project" value="TreeGrafter"/>
</dbReference>
<keyword evidence="5" id="KW-0547">Nucleotide-binding</keyword>
<evidence type="ECO:0000256" key="8">
    <source>
        <dbReference type="SAM" id="MobiDB-lite"/>
    </source>
</evidence>
<evidence type="ECO:0000256" key="3">
    <source>
        <dbReference type="ARBA" id="ARBA00022527"/>
    </source>
</evidence>
<dbReference type="VEuPathDB" id="VectorBase:LLONM1_003282"/>
<dbReference type="GO" id="GO:0045944">
    <property type="term" value="P:positive regulation of transcription by RNA polymerase II"/>
    <property type="evidence" value="ECO:0007669"/>
    <property type="project" value="TreeGrafter"/>
</dbReference>
<dbReference type="Gene3D" id="1.10.510.10">
    <property type="entry name" value="Transferase(Phosphotransferase) domain 1"/>
    <property type="match status" value="1"/>
</dbReference>
<dbReference type="EMBL" id="AJWK01000276">
    <property type="status" value="NOT_ANNOTATED_CDS"/>
    <property type="molecule type" value="Genomic_DNA"/>
</dbReference>
<reference evidence="10" key="1">
    <citation type="submission" date="2020-05" db="UniProtKB">
        <authorList>
            <consortium name="EnsemblMetazoa"/>
        </authorList>
    </citation>
    <scope>IDENTIFICATION</scope>
    <source>
        <strain evidence="10">Jacobina</strain>
    </source>
</reference>
<evidence type="ECO:0000256" key="4">
    <source>
        <dbReference type="ARBA" id="ARBA00022679"/>
    </source>
</evidence>
<dbReference type="InterPro" id="IPR000719">
    <property type="entry name" value="Prot_kinase_dom"/>
</dbReference>
<evidence type="ECO:0000256" key="5">
    <source>
        <dbReference type="ARBA" id="ARBA00022741"/>
    </source>
</evidence>
<feature type="domain" description="Protein kinase" evidence="9">
    <location>
        <begin position="1"/>
        <end position="108"/>
    </location>
</feature>
<proteinExistence type="predicted"/>
<sequence length="399" mass="46409">MLHSDKYSCTVDYWSLGLIAFEIICGCRPFLPNASMAQMLRVKQKRSEHICIVEDQEGNVQYRSELYPENQISSCFKRNMEQWLRLALEWNPKQRGFVFEVPQSNASEGEKTSKKVKFSENTVEDDEEAPVKQGPVHVLKIFTMLDEILSKKILTVFSLFTYEFLSYEITPQNNLADLRIWVAESTKIPAEYLDFILPIIQTLQSIDEETKLTDLLIEDNFREPMLFVMKKGSVINTDVKPKIPDSFIGVFENPKTKLKVQVLKRFASNSYFFVRNEQHLYTTAISGICNFALWLNDHIIKFKPTLGQMIEGAFELRGLLRAYENSLSHTKEKLLEREMISVLSASFISWQESYDRMLSNANKLIEASRKIWIRYDSPVHNLIRRPLCHIYPPQGHPML</sequence>
<protein>
    <recommendedName>
        <fullName evidence="9">Protein kinase domain-containing protein</fullName>
    </recommendedName>
</protein>
<dbReference type="AlphaFoldDB" id="A0A1B0C890"/>
<dbReference type="Gene3D" id="1.20.1270.250">
    <property type="match status" value="1"/>
</dbReference>
<organism evidence="10 11">
    <name type="scientific">Lutzomyia longipalpis</name>
    <name type="common">Sand fly</name>
    <dbReference type="NCBI Taxonomy" id="7200"/>
    <lineage>
        <taxon>Eukaryota</taxon>
        <taxon>Metazoa</taxon>
        <taxon>Ecdysozoa</taxon>
        <taxon>Arthropoda</taxon>
        <taxon>Hexapoda</taxon>
        <taxon>Insecta</taxon>
        <taxon>Pterygota</taxon>
        <taxon>Neoptera</taxon>
        <taxon>Endopterygota</taxon>
        <taxon>Diptera</taxon>
        <taxon>Nematocera</taxon>
        <taxon>Psychodoidea</taxon>
        <taxon>Psychodidae</taxon>
        <taxon>Lutzomyia</taxon>
        <taxon>Lutzomyia</taxon>
    </lineage>
</organism>
<dbReference type="PANTHER" id="PTHR22969">
    <property type="entry name" value="IKB KINASE"/>
    <property type="match status" value="1"/>
</dbReference>
<dbReference type="GO" id="GO:0008385">
    <property type="term" value="C:IkappaB kinase complex"/>
    <property type="evidence" value="ECO:0007669"/>
    <property type="project" value="TreeGrafter"/>
</dbReference>
<dbReference type="InterPro" id="IPR011009">
    <property type="entry name" value="Kinase-like_dom_sf"/>
</dbReference>
<evidence type="ECO:0000256" key="7">
    <source>
        <dbReference type="ARBA" id="ARBA00022840"/>
    </source>
</evidence>
<keyword evidence="3" id="KW-0723">Serine/threonine-protein kinase</keyword>
<keyword evidence="6" id="KW-0418">Kinase</keyword>
<accession>A0A1B0C890</accession>
<evidence type="ECO:0000256" key="2">
    <source>
        <dbReference type="ARBA" id="ARBA00022490"/>
    </source>
</evidence>
<keyword evidence="4" id="KW-0808">Transferase</keyword>
<comment type="subcellular location">
    <subcellularLocation>
        <location evidence="1">Cytoplasm</location>
    </subcellularLocation>
</comment>
<dbReference type="InterPro" id="IPR046375">
    <property type="entry name" value="IKBKB_SDD_sf"/>
</dbReference>
<dbReference type="GO" id="GO:0005524">
    <property type="term" value="F:ATP binding"/>
    <property type="evidence" value="ECO:0007669"/>
    <property type="project" value="UniProtKB-KW"/>
</dbReference>
<dbReference type="PROSITE" id="PS50011">
    <property type="entry name" value="PROTEIN_KINASE_DOM"/>
    <property type="match status" value="1"/>
</dbReference>
<dbReference type="VEuPathDB" id="VectorBase:LLOJ000102"/>
<keyword evidence="2" id="KW-0963">Cytoplasm</keyword>
<dbReference type="Proteomes" id="UP000092461">
    <property type="component" value="Unassembled WGS sequence"/>
</dbReference>
<dbReference type="GO" id="GO:0033209">
    <property type="term" value="P:tumor necrosis factor-mediated signaling pathway"/>
    <property type="evidence" value="ECO:0007669"/>
    <property type="project" value="TreeGrafter"/>
</dbReference>
<name>A0A1B0C890_LUTLO</name>
<dbReference type="PANTHER" id="PTHR22969:SF17">
    <property type="entry name" value="INHIBITOR OF NUCLEAR FACTOR KAPPA-B KINASE SUBUNIT BETA"/>
    <property type="match status" value="1"/>
</dbReference>
<feature type="region of interest" description="Disordered" evidence="8">
    <location>
        <begin position="110"/>
        <end position="129"/>
    </location>
</feature>
<evidence type="ECO:0000313" key="10">
    <source>
        <dbReference type="EnsemblMetazoa" id="LLOJ000102-PA"/>
    </source>
</evidence>
<evidence type="ECO:0000256" key="6">
    <source>
        <dbReference type="ARBA" id="ARBA00022777"/>
    </source>
</evidence>
<dbReference type="EMBL" id="AJWK01000277">
    <property type="status" value="NOT_ANNOTATED_CDS"/>
    <property type="molecule type" value="Genomic_DNA"/>
</dbReference>